<feature type="region of interest" description="Disordered" evidence="1">
    <location>
        <begin position="214"/>
        <end position="241"/>
    </location>
</feature>
<name>A0A9W9D1N2_9PEZI</name>
<comment type="caution">
    <text evidence="2">The sequence shown here is derived from an EMBL/GenBank/DDBJ whole genome shotgun (WGS) entry which is preliminary data.</text>
</comment>
<proteinExistence type="predicted"/>
<keyword evidence="3" id="KW-1185">Reference proteome</keyword>
<feature type="compositionally biased region" description="Basic and acidic residues" evidence="1">
    <location>
        <begin position="222"/>
        <end position="241"/>
    </location>
</feature>
<dbReference type="EMBL" id="JAPEVB010000001">
    <property type="protein sequence ID" value="KAJ4396155.1"/>
    <property type="molecule type" value="Genomic_DNA"/>
</dbReference>
<reference evidence="2" key="1">
    <citation type="submission" date="2022-10" db="EMBL/GenBank/DDBJ databases">
        <title>Tapping the CABI collections for fungal endophytes: first genome assemblies for Collariella, Neodidymelliopsis, Ascochyta clinopodiicola, Didymella pomorum, Didymosphaeria variabile, Neocosmospora piperis and Neocucurbitaria cava.</title>
        <authorList>
            <person name="Hill R."/>
        </authorList>
    </citation>
    <scope>NUCLEOTIDE SEQUENCE</scope>
    <source>
        <strain evidence="2">IMI 355082</strain>
    </source>
</reference>
<protein>
    <submittedName>
        <fullName evidence="2">Uncharacterized protein</fullName>
    </submittedName>
</protein>
<evidence type="ECO:0000313" key="3">
    <source>
        <dbReference type="Proteomes" id="UP001140453"/>
    </source>
</evidence>
<accession>A0A9W9D1N2</accession>
<gene>
    <name evidence="2" type="ORF">N0V93_000374</name>
</gene>
<evidence type="ECO:0000256" key="1">
    <source>
        <dbReference type="SAM" id="MobiDB-lite"/>
    </source>
</evidence>
<sequence>MDLHTKSKMMVREARKLMNDQGKTAMQCRFCAEIVPLDSDEVPSFVQEELLIQHVKRSNEKHIANAKWTTPELASLHEELKGAYGVYDVDFWSNSGFRQQENQHRESRRREVRAASDPAIAFSEGKALVAPIPLPGHPGIMMGSFTSYAGNSIARGDIVAGPVPTMSKLRGMGAPPRGIIVGPMPSADRLVKGGGIDPEDADVIKAVPIPRTEGGFIGQGKRMKDQADKMYREQEEQGRRN</sequence>
<evidence type="ECO:0000313" key="2">
    <source>
        <dbReference type="EMBL" id="KAJ4396155.1"/>
    </source>
</evidence>
<dbReference type="AlphaFoldDB" id="A0A9W9D1N2"/>
<organism evidence="2 3">
    <name type="scientific">Gnomoniopsis smithogilvyi</name>
    <dbReference type="NCBI Taxonomy" id="1191159"/>
    <lineage>
        <taxon>Eukaryota</taxon>
        <taxon>Fungi</taxon>
        <taxon>Dikarya</taxon>
        <taxon>Ascomycota</taxon>
        <taxon>Pezizomycotina</taxon>
        <taxon>Sordariomycetes</taxon>
        <taxon>Sordariomycetidae</taxon>
        <taxon>Diaporthales</taxon>
        <taxon>Gnomoniaceae</taxon>
        <taxon>Gnomoniopsis</taxon>
    </lineage>
</organism>
<dbReference type="Proteomes" id="UP001140453">
    <property type="component" value="Unassembled WGS sequence"/>
</dbReference>